<evidence type="ECO:0000256" key="4">
    <source>
        <dbReference type="ARBA" id="ARBA00023274"/>
    </source>
</evidence>
<dbReference type="AlphaFoldDB" id="A0A7S3E8C1"/>
<keyword evidence="3 5" id="KW-0689">Ribosomal protein</keyword>
<protein>
    <recommendedName>
        <fullName evidence="5">Small ribosomal subunit protein eS1</fullName>
    </recommendedName>
</protein>
<evidence type="ECO:0000256" key="3">
    <source>
        <dbReference type="ARBA" id="ARBA00022980"/>
    </source>
</evidence>
<evidence type="ECO:0000256" key="2">
    <source>
        <dbReference type="ARBA" id="ARBA00022490"/>
    </source>
</evidence>
<dbReference type="GO" id="GO:0003735">
    <property type="term" value="F:structural constituent of ribosome"/>
    <property type="evidence" value="ECO:0007669"/>
    <property type="project" value="UniProtKB-UniRule"/>
</dbReference>
<evidence type="ECO:0000256" key="5">
    <source>
        <dbReference type="HAMAP-Rule" id="MF_03122"/>
    </source>
</evidence>
<comment type="subcellular location">
    <subcellularLocation>
        <location evidence="1 5">Cytoplasm</location>
    </subcellularLocation>
</comment>
<evidence type="ECO:0000313" key="8">
    <source>
        <dbReference type="EMBL" id="CAE0037924.1"/>
    </source>
</evidence>
<dbReference type="Pfam" id="PF01015">
    <property type="entry name" value="Ribosomal_S3Ae"/>
    <property type="match status" value="1"/>
</dbReference>
<dbReference type="InterPro" id="IPR018281">
    <property type="entry name" value="Ribosomal_eS1_CS"/>
</dbReference>
<organism evidence="8">
    <name type="scientific">Rhodosorus marinus</name>
    <dbReference type="NCBI Taxonomy" id="101924"/>
    <lineage>
        <taxon>Eukaryota</taxon>
        <taxon>Rhodophyta</taxon>
        <taxon>Stylonematophyceae</taxon>
        <taxon>Stylonematales</taxon>
        <taxon>Stylonemataceae</taxon>
        <taxon>Rhodosorus</taxon>
    </lineage>
</organism>
<name>A0A7S3E8C1_9RHOD</name>
<dbReference type="GO" id="GO:0022627">
    <property type="term" value="C:cytosolic small ribosomal subunit"/>
    <property type="evidence" value="ECO:0007669"/>
    <property type="project" value="UniProtKB-UniRule"/>
</dbReference>
<accession>A0A7S3E8C1</accession>
<dbReference type="InterPro" id="IPR001593">
    <property type="entry name" value="Ribosomal_eS1"/>
</dbReference>
<dbReference type="PROSITE" id="PS01191">
    <property type="entry name" value="RIBOSOMAL_S3AE"/>
    <property type="match status" value="1"/>
</dbReference>
<reference evidence="8" key="1">
    <citation type="submission" date="2021-01" db="EMBL/GenBank/DDBJ databases">
        <authorList>
            <person name="Corre E."/>
            <person name="Pelletier E."/>
            <person name="Niang G."/>
            <person name="Scheremetjew M."/>
            <person name="Finn R."/>
            <person name="Kale V."/>
            <person name="Holt S."/>
            <person name="Cochrane G."/>
            <person name="Meng A."/>
            <person name="Brown T."/>
            <person name="Cohen L."/>
        </authorList>
    </citation>
    <scope>NUCLEOTIDE SEQUENCE</scope>
    <source>
        <strain evidence="8">CCMP 769</strain>
    </source>
</reference>
<dbReference type="PANTHER" id="PTHR11830">
    <property type="entry name" value="40S RIBOSOMAL PROTEIN S3A"/>
    <property type="match status" value="1"/>
</dbReference>
<comment type="similarity">
    <text evidence="5 6">Belongs to the eukaryotic ribosomal protein eS1 family.</text>
</comment>
<feature type="initiator methionine" description="Removed" evidence="5">
    <location>
        <position position="1"/>
    </location>
</feature>
<evidence type="ECO:0000256" key="6">
    <source>
        <dbReference type="RuleBase" id="RU000668"/>
    </source>
</evidence>
<proteinExistence type="inferred from homology"/>
<evidence type="ECO:0000256" key="1">
    <source>
        <dbReference type="ARBA" id="ARBA00004496"/>
    </source>
</evidence>
<dbReference type="EMBL" id="HBHW01007735">
    <property type="protein sequence ID" value="CAE0037924.1"/>
    <property type="molecule type" value="Transcribed_RNA"/>
</dbReference>
<dbReference type="HAMAP" id="MF_03122">
    <property type="entry name" value="Ribosomal_eS1_euk"/>
    <property type="match status" value="1"/>
</dbReference>
<dbReference type="InterPro" id="IPR027500">
    <property type="entry name" value="Ribosomal_eS1_euk"/>
</dbReference>
<comment type="subunit">
    <text evidence="5">Component of the small ribosomal subunit. Mature ribosomes consist of a small (40S) and a large (60S) subunit. The 40S subunit contains about 33 different proteins and 1 molecule of RNA (18S). The 60S subunit contains about 49 different proteins and 3 molecules of RNA (25S, 5.8S and 5S).</text>
</comment>
<evidence type="ECO:0000256" key="7">
    <source>
        <dbReference type="SAM" id="MobiDB-lite"/>
    </source>
</evidence>
<dbReference type="GO" id="GO:0006412">
    <property type="term" value="P:translation"/>
    <property type="evidence" value="ECO:0007669"/>
    <property type="project" value="UniProtKB-UniRule"/>
</dbReference>
<keyword evidence="2 5" id="KW-0963">Cytoplasm</keyword>
<sequence length="281" mass="31684">MAVGKNKRLSKKGKGAKKRITDPFLRKDWYDVRAPSNFVNRNVGKTLVSKTQGTKVASDGLKGRVFECSLADLNKGEDYASRKIKLKCEDIQGTSCLTVFHGMDFSRHRHCALIRKRQTLIEAHVDVKTSDDYALRIFVMAFTKKDKPLRQDKPMGTAYAKSSQVHQIRKEMVNIVREESTGCDIKELVNKFIHHDSIAKEIEKTCSKIYRLHEVHLRKVKILRTPKIDITKLMDLHGGPEGPVEVAPASGEWEDVGESVERPAQVIPGMEEEAQTTAATN</sequence>
<dbReference type="SMART" id="SM01397">
    <property type="entry name" value="Ribosomal_S3Ae"/>
    <property type="match status" value="1"/>
</dbReference>
<feature type="region of interest" description="Disordered" evidence="7">
    <location>
        <begin position="240"/>
        <end position="259"/>
    </location>
</feature>
<keyword evidence="4 5" id="KW-0687">Ribonucleoprotein</keyword>
<gene>
    <name evidence="8" type="ORF">RMAR00112_LOCUS5880</name>
</gene>